<feature type="compositionally biased region" description="Basic residues" evidence="1">
    <location>
        <begin position="66"/>
        <end position="75"/>
    </location>
</feature>
<organism evidence="2 3">
    <name type="scientific">Caligus rogercresseyi</name>
    <name type="common">Sea louse</name>
    <dbReference type="NCBI Taxonomy" id="217165"/>
    <lineage>
        <taxon>Eukaryota</taxon>
        <taxon>Metazoa</taxon>
        <taxon>Ecdysozoa</taxon>
        <taxon>Arthropoda</taxon>
        <taxon>Crustacea</taxon>
        <taxon>Multicrustacea</taxon>
        <taxon>Hexanauplia</taxon>
        <taxon>Copepoda</taxon>
        <taxon>Siphonostomatoida</taxon>
        <taxon>Caligidae</taxon>
        <taxon>Caligus</taxon>
    </lineage>
</organism>
<reference evidence="3" key="1">
    <citation type="submission" date="2021-01" db="EMBL/GenBank/DDBJ databases">
        <title>Caligus Genome Assembly.</title>
        <authorList>
            <person name="Gallardo-Escarate C."/>
        </authorList>
    </citation>
    <scope>NUCLEOTIDE SEQUENCE [LARGE SCALE GENOMIC DNA]</scope>
</reference>
<feature type="compositionally biased region" description="Basic and acidic residues" evidence="1">
    <location>
        <begin position="45"/>
        <end position="60"/>
    </location>
</feature>
<dbReference type="AlphaFoldDB" id="A0A7T8GPM9"/>
<evidence type="ECO:0000313" key="2">
    <source>
        <dbReference type="EMBL" id="QQP35614.1"/>
    </source>
</evidence>
<accession>A0A7T8GPM9</accession>
<name>A0A7T8GPM9_CALRO</name>
<protein>
    <submittedName>
        <fullName evidence="2">Uncharacterized protein</fullName>
    </submittedName>
</protein>
<sequence length="150" mass="17436">MKKKKEEDSSEADKGNRLKIIKESKERILDEEDEEPLKVAESFSEETKNKTDEQTSKEEMPSPVIPKKKRGRKPKYPNPLNLRTRKKMGRKKKLNPVCKVALKISHLKKLSSPVNFLPKVRMLQMMILRKSVDESLNIPDPLNLVSKLRM</sequence>
<evidence type="ECO:0000256" key="1">
    <source>
        <dbReference type="SAM" id="MobiDB-lite"/>
    </source>
</evidence>
<keyword evidence="3" id="KW-1185">Reference proteome</keyword>
<evidence type="ECO:0000313" key="3">
    <source>
        <dbReference type="Proteomes" id="UP000595437"/>
    </source>
</evidence>
<feature type="compositionally biased region" description="Basic residues" evidence="1">
    <location>
        <begin position="83"/>
        <end position="94"/>
    </location>
</feature>
<dbReference type="EMBL" id="CP045907">
    <property type="protein sequence ID" value="QQP35614.1"/>
    <property type="molecule type" value="Genomic_DNA"/>
</dbReference>
<feature type="region of interest" description="Disordered" evidence="1">
    <location>
        <begin position="1"/>
        <end position="94"/>
    </location>
</feature>
<dbReference type="Proteomes" id="UP000595437">
    <property type="component" value="Chromosome 18"/>
</dbReference>
<gene>
    <name evidence="2" type="ORF">FKW44_023888</name>
</gene>
<proteinExistence type="predicted"/>
<feature type="compositionally biased region" description="Basic and acidic residues" evidence="1">
    <location>
        <begin position="1"/>
        <end position="28"/>
    </location>
</feature>